<gene>
    <name evidence="6" type="ORF">JOB18_006308</name>
</gene>
<dbReference type="Proteomes" id="UP000693946">
    <property type="component" value="Linkage Group LG14"/>
</dbReference>
<dbReference type="SMART" id="SM00028">
    <property type="entry name" value="TPR"/>
    <property type="match status" value="3"/>
</dbReference>
<keyword evidence="4" id="KW-1133">Transmembrane helix</keyword>
<feature type="repeat" description="TPR" evidence="2">
    <location>
        <begin position="267"/>
        <end position="300"/>
    </location>
</feature>
<dbReference type="Pfam" id="PF00254">
    <property type="entry name" value="FKBP_C"/>
    <property type="match status" value="1"/>
</dbReference>
<feature type="domain" description="PPIase FKBP-type" evidence="5">
    <location>
        <begin position="80"/>
        <end position="165"/>
    </location>
</feature>
<keyword evidence="2" id="KW-0802">TPR repeat</keyword>
<accession>A0AAV6S955</accession>
<protein>
    <recommendedName>
        <fullName evidence="1">peptidylprolyl isomerase</fullName>
        <ecNumber evidence="1">5.2.1.8</ecNumber>
    </recommendedName>
</protein>
<keyword evidence="7" id="KW-1185">Reference proteome</keyword>
<dbReference type="GO" id="GO:0044183">
    <property type="term" value="F:protein folding chaperone"/>
    <property type="evidence" value="ECO:0007669"/>
    <property type="project" value="TreeGrafter"/>
</dbReference>
<feature type="region of interest" description="Disordered" evidence="3">
    <location>
        <begin position="1"/>
        <end position="23"/>
    </location>
</feature>
<proteinExistence type="predicted"/>
<sequence length="376" mass="41622">MDASHENDSIPSENNGQTSMLGSWVDVEDIEDLDLNSVKSNADSEPDPAGQVDEWLDVFGYGQLKKKVLEAGQGSPPQKGQHVVINLKTSLKNGTLVNQKTNVAFTLGDGDIIQALDLIVPFMEMGEKALIQTDATYAYGIHGSHEPEVPPNAELSLEVELLEVMDALDLELLLPTEKSALVRLKRERGNVHYQRKDYAFAVNSYTIALQITESNSNTDISPDEEKELVDEKVKCLNNMAASQLKMKHYDQALQSSISILAHQPDNVKALYRIGKVLTFQGEYSEAIQSLKRALKLEPENKTIKAELSKLVKMHLEQREDEKAVDMKLLDNPTTRNCSTQTGADMSSTGVSWKWVFAATVVVFGSIAISVFISTRK</sequence>
<comment type="caution">
    <text evidence="6">The sequence shown here is derived from an EMBL/GenBank/DDBJ whole genome shotgun (WGS) entry which is preliminary data.</text>
</comment>
<dbReference type="GO" id="GO:0005740">
    <property type="term" value="C:mitochondrial envelope"/>
    <property type="evidence" value="ECO:0007669"/>
    <property type="project" value="TreeGrafter"/>
</dbReference>
<dbReference type="AlphaFoldDB" id="A0AAV6S955"/>
<dbReference type="InterPro" id="IPR001179">
    <property type="entry name" value="PPIase_FKBP_dom"/>
</dbReference>
<evidence type="ECO:0000256" key="4">
    <source>
        <dbReference type="SAM" id="Phobius"/>
    </source>
</evidence>
<keyword evidence="4" id="KW-0812">Transmembrane</keyword>
<dbReference type="FunFam" id="1.25.40.10:FF:000113">
    <property type="entry name" value="Peptidylprolyl isomerase"/>
    <property type="match status" value="1"/>
</dbReference>
<comment type="catalytic activity">
    <reaction evidence="1">
        <text>[protein]-peptidylproline (omega=180) = [protein]-peptidylproline (omega=0)</text>
        <dbReference type="Rhea" id="RHEA:16237"/>
        <dbReference type="Rhea" id="RHEA-COMP:10747"/>
        <dbReference type="Rhea" id="RHEA-COMP:10748"/>
        <dbReference type="ChEBI" id="CHEBI:83833"/>
        <dbReference type="ChEBI" id="CHEBI:83834"/>
        <dbReference type="EC" id="5.2.1.8"/>
    </reaction>
</comment>
<dbReference type="GO" id="GO:0043066">
    <property type="term" value="P:negative regulation of apoptotic process"/>
    <property type="evidence" value="ECO:0007669"/>
    <property type="project" value="TreeGrafter"/>
</dbReference>
<feature type="compositionally biased region" description="Polar residues" evidence="3">
    <location>
        <begin position="9"/>
        <end position="21"/>
    </location>
</feature>
<dbReference type="InterPro" id="IPR019734">
    <property type="entry name" value="TPR_rpt"/>
</dbReference>
<dbReference type="Pfam" id="PF00515">
    <property type="entry name" value="TPR_1"/>
    <property type="match status" value="1"/>
</dbReference>
<dbReference type="PROSITE" id="PS50293">
    <property type="entry name" value="TPR_REGION"/>
    <property type="match status" value="1"/>
</dbReference>
<reference evidence="6 7" key="1">
    <citation type="journal article" date="2021" name="Sci. Rep.">
        <title>Chromosome anchoring in Senegalese sole (Solea senegalensis) reveals sex-associated markers and genome rearrangements in flatfish.</title>
        <authorList>
            <person name="Guerrero-Cozar I."/>
            <person name="Gomez-Garrido J."/>
            <person name="Berbel C."/>
            <person name="Martinez-Blanch J.F."/>
            <person name="Alioto T."/>
            <person name="Claros M.G."/>
            <person name="Gagnaire P.A."/>
            <person name="Manchado M."/>
        </authorList>
    </citation>
    <scope>NUCLEOTIDE SEQUENCE [LARGE SCALE GENOMIC DNA]</scope>
    <source>
        <strain evidence="6">Sse05_10M</strain>
    </source>
</reference>
<dbReference type="GO" id="GO:0016020">
    <property type="term" value="C:membrane"/>
    <property type="evidence" value="ECO:0007669"/>
    <property type="project" value="TreeGrafter"/>
</dbReference>
<dbReference type="InterPro" id="IPR050754">
    <property type="entry name" value="FKBP4/5/8-like"/>
</dbReference>
<dbReference type="GO" id="GO:0012505">
    <property type="term" value="C:endomembrane system"/>
    <property type="evidence" value="ECO:0007669"/>
    <property type="project" value="TreeGrafter"/>
</dbReference>
<dbReference type="PROSITE" id="PS50005">
    <property type="entry name" value="TPR"/>
    <property type="match status" value="1"/>
</dbReference>
<evidence type="ECO:0000313" key="7">
    <source>
        <dbReference type="Proteomes" id="UP000693946"/>
    </source>
</evidence>
<evidence type="ECO:0000259" key="5">
    <source>
        <dbReference type="PROSITE" id="PS50059"/>
    </source>
</evidence>
<keyword evidence="1" id="KW-0697">Rotamase</keyword>
<evidence type="ECO:0000256" key="3">
    <source>
        <dbReference type="SAM" id="MobiDB-lite"/>
    </source>
</evidence>
<name>A0AAV6S955_SOLSE</name>
<dbReference type="EMBL" id="JAGKHQ010000006">
    <property type="protein sequence ID" value="KAG7513373.1"/>
    <property type="molecule type" value="Genomic_DNA"/>
</dbReference>
<feature type="transmembrane region" description="Helical" evidence="4">
    <location>
        <begin position="354"/>
        <end position="372"/>
    </location>
</feature>
<keyword evidence="4" id="KW-0472">Membrane</keyword>
<keyword evidence="1 6" id="KW-0413">Isomerase</keyword>
<evidence type="ECO:0000256" key="1">
    <source>
        <dbReference type="PROSITE-ProRule" id="PRU00277"/>
    </source>
</evidence>
<evidence type="ECO:0000313" key="6">
    <source>
        <dbReference type="EMBL" id="KAG7513373.1"/>
    </source>
</evidence>
<dbReference type="PANTHER" id="PTHR46512">
    <property type="entry name" value="PEPTIDYLPROLYL ISOMERASE"/>
    <property type="match status" value="1"/>
</dbReference>
<dbReference type="EC" id="5.2.1.8" evidence="1"/>
<dbReference type="GO" id="GO:0003755">
    <property type="term" value="F:peptidyl-prolyl cis-trans isomerase activity"/>
    <property type="evidence" value="ECO:0007669"/>
    <property type="project" value="UniProtKB-KW"/>
</dbReference>
<dbReference type="PANTHER" id="PTHR46512:SF3">
    <property type="entry name" value="PEPTIDYL-PROLYL CIS-TRANS ISOMERASE FKBP8"/>
    <property type="match status" value="1"/>
</dbReference>
<organism evidence="6 7">
    <name type="scientific">Solea senegalensis</name>
    <name type="common">Senegalese sole</name>
    <dbReference type="NCBI Taxonomy" id="28829"/>
    <lineage>
        <taxon>Eukaryota</taxon>
        <taxon>Metazoa</taxon>
        <taxon>Chordata</taxon>
        <taxon>Craniata</taxon>
        <taxon>Vertebrata</taxon>
        <taxon>Euteleostomi</taxon>
        <taxon>Actinopterygii</taxon>
        <taxon>Neopterygii</taxon>
        <taxon>Teleostei</taxon>
        <taxon>Neoteleostei</taxon>
        <taxon>Acanthomorphata</taxon>
        <taxon>Carangaria</taxon>
        <taxon>Pleuronectiformes</taxon>
        <taxon>Pleuronectoidei</taxon>
        <taxon>Soleidae</taxon>
        <taxon>Solea</taxon>
    </lineage>
</organism>
<dbReference type="PROSITE" id="PS50059">
    <property type="entry name" value="FKBP_PPIASE"/>
    <property type="match status" value="1"/>
</dbReference>
<dbReference type="GO" id="GO:0005829">
    <property type="term" value="C:cytosol"/>
    <property type="evidence" value="ECO:0007669"/>
    <property type="project" value="TreeGrafter"/>
</dbReference>
<evidence type="ECO:0000256" key="2">
    <source>
        <dbReference type="PROSITE-ProRule" id="PRU00339"/>
    </source>
</evidence>